<dbReference type="InterPro" id="IPR003439">
    <property type="entry name" value="ABC_transporter-like_ATP-bd"/>
</dbReference>
<dbReference type="GO" id="GO:0019843">
    <property type="term" value="F:rRNA binding"/>
    <property type="evidence" value="ECO:0007669"/>
    <property type="project" value="UniProtKB-KW"/>
</dbReference>
<dbReference type="EMBL" id="FXAO01000001">
    <property type="protein sequence ID" value="SMG10637.1"/>
    <property type="molecule type" value="Genomic_DNA"/>
</dbReference>
<keyword evidence="9" id="KW-0810">Translation regulation</keyword>
<keyword evidence="5" id="KW-0677">Repeat</keyword>
<feature type="domain" description="ABC transporter" evidence="13">
    <location>
        <begin position="4"/>
        <end position="248"/>
    </location>
</feature>
<evidence type="ECO:0000256" key="8">
    <source>
        <dbReference type="ARBA" id="ARBA00022840"/>
    </source>
</evidence>
<keyword evidence="8 14" id="KW-0067">ATP-binding</keyword>
<feature type="domain" description="ABC transporter" evidence="13">
    <location>
        <begin position="313"/>
        <end position="531"/>
    </location>
</feature>
<evidence type="ECO:0000256" key="10">
    <source>
        <dbReference type="ARBA" id="ARBA00022884"/>
    </source>
</evidence>
<keyword evidence="4" id="KW-0699">rRNA-binding</keyword>
<evidence type="ECO:0000259" key="13">
    <source>
        <dbReference type="PROSITE" id="PS50893"/>
    </source>
</evidence>
<dbReference type="GO" id="GO:0005524">
    <property type="term" value="F:ATP binding"/>
    <property type="evidence" value="ECO:0007669"/>
    <property type="project" value="UniProtKB-KW"/>
</dbReference>
<evidence type="ECO:0000256" key="12">
    <source>
        <dbReference type="SAM" id="Coils"/>
    </source>
</evidence>
<dbReference type="PROSITE" id="PS00211">
    <property type="entry name" value="ABC_TRANSPORTER_1"/>
    <property type="match status" value="1"/>
</dbReference>
<keyword evidence="7" id="KW-0378">Hydrolase</keyword>
<proteinExistence type="inferred from homology"/>
<keyword evidence="2" id="KW-0963">Cytoplasm</keyword>
<dbReference type="SMART" id="SM00382">
    <property type="entry name" value="AAA"/>
    <property type="match status" value="2"/>
</dbReference>
<dbReference type="InterPro" id="IPR027417">
    <property type="entry name" value="P-loop_NTPase"/>
</dbReference>
<evidence type="ECO:0000256" key="3">
    <source>
        <dbReference type="ARBA" id="ARBA00022555"/>
    </source>
</evidence>
<evidence type="ECO:0000256" key="6">
    <source>
        <dbReference type="ARBA" id="ARBA00022741"/>
    </source>
</evidence>
<organism evidence="14 15">
    <name type="scientific">Arenibacter troitsensis</name>
    <dbReference type="NCBI Taxonomy" id="188872"/>
    <lineage>
        <taxon>Bacteria</taxon>
        <taxon>Pseudomonadati</taxon>
        <taxon>Bacteroidota</taxon>
        <taxon>Flavobacteriia</taxon>
        <taxon>Flavobacteriales</taxon>
        <taxon>Flavobacteriaceae</taxon>
        <taxon>Arenibacter</taxon>
    </lineage>
</organism>
<dbReference type="SUPFAM" id="SSF52540">
    <property type="entry name" value="P-loop containing nucleoside triphosphate hydrolases"/>
    <property type="match status" value="2"/>
</dbReference>
<evidence type="ECO:0000256" key="5">
    <source>
        <dbReference type="ARBA" id="ARBA00022737"/>
    </source>
</evidence>
<evidence type="ECO:0000256" key="1">
    <source>
        <dbReference type="ARBA" id="ARBA00005868"/>
    </source>
</evidence>
<dbReference type="RefSeq" id="WP_085495905.1">
    <property type="nucleotide sequence ID" value="NZ_FXAO01000001.1"/>
</dbReference>
<dbReference type="GO" id="GO:0006412">
    <property type="term" value="P:translation"/>
    <property type="evidence" value="ECO:0007669"/>
    <property type="project" value="UniProtKB-KW"/>
</dbReference>
<dbReference type="AlphaFoldDB" id="A0A1X7I8E3"/>
<gene>
    <name evidence="14" type="ORF">SAMN03080602_00547</name>
</gene>
<dbReference type="STRING" id="188872.SAMN03080602_00547"/>
<dbReference type="InterPro" id="IPR003593">
    <property type="entry name" value="AAA+_ATPase"/>
</dbReference>
<dbReference type="InterPro" id="IPR032781">
    <property type="entry name" value="ABC_tran_Xtn"/>
</dbReference>
<dbReference type="Pfam" id="PF16326">
    <property type="entry name" value="ABC_tran_CTD"/>
    <property type="match status" value="1"/>
</dbReference>
<dbReference type="GO" id="GO:0016887">
    <property type="term" value="F:ATP hydrolysis activity"/>
    <property type="evidence" value="ECO:0007669"/>
    <property type="project" value="InterPro"/>
</dbReference>
<dbReference type="Pfam" id="PF00005">
    <property type="entry name" value="ABC_tran"/>
    <property type="match status" value="2"/>
</dbReference>
<dbReference type="PANTHER" id="PTHR42855:SF1">
    <property type="entry name" value="ABC TRANSPORTER DOMAIN-CONTAINING PROTEIN"/>
    <property type="match status" value="1"/>
</dbReference>
<evidence type="ECO:0000256" key="7">
    <source>
        <dbReference type="ARBA" id="ARBA00022801"/>
    </source>
</evidence>
<evidence type="ECO:0000256" key="2">
    <source>
        <dbReference type="ARBA" id="ARBA00022490"/>
    </source>
</evidence>
<sequence length="626" mass="72686">MNLLTVENISKSFGELSLFSNISFGINKDQKIALIAKNGSGKTSILNILSGKDSSDSGQINSRKGIRISFLEQEPDLDPKLTVEETIFASDNEVLKVIQNYEHALLDPEDADAYQKAFEAMERYDAWDFETQYKQILFKLKLEDLNVKVGLLSGGQKKRLALANALINRPDLLILDEPTNHLDLEMIEWLEQYFAKENMTLFMVTHDRYFLERVCNEIIELDNGQLYSYKGNYSYYLEKKEARLEQEAVEQHKSKILFKKELDWMRRQPKARTTKSKSRIDDFHTIKEKASQRRKEHEVQLEINMERMGSKIVELHKISKSFPNKPILDKFEYNFLKGERIGIIGKNGTGKSTFLNILSGTVQPDSGKVVIGETIKFGYYTQKGITIKEGQKVIDVIREFGDYIPLMKGKQISAQQLLERFLFDRKKQYDFVEKLSGGERKRLYLCTVLIQNPNFLILDEPTNDLDIVTLNVLESFLLDFPGCLLVVSHDRYFMDKIVDHLFVFRGNAEIEDFPGNYSDFRTYEDSNIQENKASKEKANEVKNTKNSWKEEETGKKLSFLEQKEYRQLEKEIQKLESQKLEIQNKFADSTLSGDEISKLSIQLKEITEAIEEKTERWFELSMSMDE</sequence>
<evidence type="ECO:0000256" key="11">
    <source>
        <dbReference type="ARBA" id="ARBA00022917"/>
    </source>
</evidence>
<feature type="coiled-coil region" evidence="12">
    <location>
        <begin position="531"/>
        <end position="616"/>
    </location>
</feature>
<dbReference type="InterPro" id="IPR017871">
    <property type="entry name" value="ABC_transporter-like_CS"/>
</dbReference>
<dbReference type="PROSITE" id="PS50893">
    <property type="entry name" value="ABC_TRANSPORTER_2"/>
    <property type="match status" value="2"/>
</dbReference>
<keyword evidence="6" id="KW-0547">Nucleotide-binding</keyword>
<reference evidence="15" key="1">
    <citation type="submission" date="2017-04" db="EMBL/GenBank/DDBJ databases">
        <authorList>
            <person name="Varghese N."/>
            <person name="Submissions S."/>
        </authorList>
    </citation>
    <scope>NUCLEOTIDE SEQUENCE [LARGE SCALE GENOMIC DNA]</scope>
    <source>
        <strain evidence="15">DSM 19835</strain>
    </source>
</reference>
<protein>
    <submittedName>
        <fullName evidence="14">ATP-binding cassette, subfamily F, uup</fullName>
    </submittedName>
</protein>
<keyword evidence="3" id="KW-0820">tRNA-binding</keyword>
<dbReference type="GO" id="GO:0003677">
    <property type="term" value="F:DNA binding"/>
    <property type="evidence" value="ECO:0007669"/>
    <property type="project" value="InterPro"/>
</dbReference>
<comment type="similarity">
    <text evidence="1">Belongs to the ABC transporter superfamily. ABCF family. Translational throttle EttA subfamily.</text>
</comment>
<dbReference type="Proteomes" id="UP000193420">
    <property type="component" value="Unassembled WGS sequence"/>
</dbReference>
<dbReference type="FunFam" id="3.40.50.300:FF:000011">
    <property type="entry name" value="Putative ABC transporter ATP-binding component"/>
    <property type="match status" value="1"/>
</dbReference>
<name>A0A1X7I8E3_9FLAO</name>
<dbReference type="PANTHER" id="PTHR42855">
    <property type="entry name" value="ABC TRANSPORTER ATP-BINDING SUBUNIT"/>
    <property type="match status" value="1"/>
</dbReference>
<keyword evidence="11" id="KW-0648">Protein biosynthesis</keyword>
<dbReference type="InterPro" id="IPR037118">
    <property type="entry name" value="Val-tRNA_synth_C_sf"/>
</dbReference>
<dbReference type="CDD" id="cd03221">
    <property type="entry name" value="ABCF_EF-3"/>
    <property type="match status" value="2"/>
</dbReference>
<dbReference type="FunFam" id="3.40.50.300:FF:000183">
    <property type="entry name" value="ABC transporter ATP-binding protein yjjK"/>
    <property type="match status" value="1"/>
</dbReference>
<dbReference type="Pfam" id="PF12848">
    <property type="entry name" value="ABC_tran_Xtn"/>
    <property type="match status" value="1"/>
</dbReference>
<dbReference type="Gene3D" id="1.10.287.380">
    <property type="entry name" value="Valyl-tRNA synthetase, C-terminal domain"/>
    <property type="match status" value="1"/>
</dbReference>
<accession>A0A1X7I8E3</accession>
<dbReference type="OrthoDB" id="1521973at2"/>
<dbReference type="Gene3D" id="3.40.50.300">
    <property type="entry name" value="P-loop containing nucleotide triphosphate hydrolases"/>
    <property type="match status" value="2"/>
</dbReference>
<evidence type="ECO:0000256" key="4">
    <source>
        <dbReference type="ARBA" id="ARBA00022730"/>
    </source>
</evidence>
<keyword evidence="10" id="KW-0694">RNA-binding</keyword>
<dbReference type="GO" id="GO:0006417">
    <property type="term" value="P:regulation of translation"/>
    <property type="evidence" value="ECO:0007669"/>
    <property type="project" value="UniProtKB-KW"/>
</dbReference>
<dbReference type="InterPro" id="IPR032524">
    <property type="entry name" value="ABC_tran_C"/>
</dbReference>
<keyword evidence="12" id="KW-0175">Coiled coil</keyword>
<evidence type="ECO:0000313" key="15">
    <source>
        <dbReference type="Proteomes" id="UP000193420"/>
    </source>
</evidence>
<dbReference type="InterPro" id="IPR051309">
    <property type="entry name" value="ABCF_ATPase"/>
</dbReference>
<keyword evidence="15" id="KW-1185">Reference proteome</keyword>
<dbReference type="GO" id="GO:0000049">
    <property type="term" value="F:tRNA binding"/>
    <property type="evidence" value="ECO:0007669"/>
    <property type="project" value="UniProtKB-KW"/>
</dbReference>
<evidence type="ECO:0000313" key="14">
    <source>
        <dbReference type="EMBL" id="SMG10637.1"/>
    </source>
</evidence>
<evidence type="ECO:0000256" key="9">
    <source>
        <dbReference type="ARBA" id="ARBA00022845"/>
    </source>
</evidence>